<evidence type="ECO:0000313" key="4">
    <source>
        <dbReference type="Proteomes" id="UP000202176"/>
    </source>
</evidence>
<dbReference type="Proteomes" id="UP000202176">
    <property type="component" value="Segment"/>
</dbReference>
<sequence>MESRVQPTFRSSYPQNDQLSTGRIGSMNNTSQRSRKSSTVCKNGTIENPFSNSSSPDCIQTPQTFKVVNSGPGTVTFSRLSSSGAAVPSSFSSGSVDFLTTVPQNSFKTSSAQNHPKVIYYLSRLNENNFDDSEGQNGFERYPYSLSMFDCHTCQVSANGSYNSNHGHPGYHLQLFQNGRKIADFTPNSRPVILSTVPGGILLLKIISPSSGTSPHFSLPDQISPVRPPANNFPEEIEPGQGLPEPLVPQIPSQPIGNGTPINGGNGTPINGISPINGGNGTPINGISPINGGNGTPINGISPINGSNGTPNNGGNGELPFQPVLPPTPQGQPEGVPFDQPFAQPASTLDQNISTFDQGIRQMNEQLTAMNGSFGTSIQAFSNEVSALTEETSKRNTLWLWIAIGIGAIFVLLVIGFLVYFLMKGRKNKVVVPTASGIMVGETVDVDT</sequence>
<keyword evidence="4" id="KW-1185">Reference proteome</keyword>
<evidence type="ECO:0000256" key="1">
    <source>
        <dbReference type="SAM" id="MobiDB-lite"/>
    </source>
</evidence>
<feature type="transmembrane region" description="Helical" evidence="2">
    <location>
        <begin position="398"/>
        <end position="422"/>
    </location>
</feature>
<organism evidence="3 4">
    <name type="scientific">Pithovirus sibericum</name>
    <dbReference type="NCBI Taxonomy" id="1450746"/>
    <lineage>
        <taxon>Viruses</taxon>
        <taxon>Pithoviruses</taxon>
        <taxon>Orthopithovirinae</taxon>
        <taxon>Alphapithovirus</taxon>
        <taxon>Alphapithovirus sibericum</taxon>
    </lineage>
</organism>
<dbReference type="RefSeq" id="YP_009000994.1">
    <property type="nucleotide sequence ID" value="NC_023423.1"/>
</dbReference>
<evidence type="ECO:0000313" key="3">
    <source>
        <dbReference type="EMBL" id="AHH01659.1"/>
    </source>
</evidence>
<protein>
    <submittedName>
        <fullName evidence="3">Uncharacterized protein</fullName>
    </submittedName>
</protein>
<name>W5S4T5_9VIRU</name>
<reference evidence="3 4" key="1">
    <citation type="journal article" date="2014" name="Proc. Natl. Acad. Sci. U.S.A.">
        <title>Thirty-thousand-year-old distant relative of giant icosahedral DNA viruses with a pandoravirus morphology.</title>
        <authorList>
            <person name="Legendre M."/>
            <person name="Bartoli J."/>
            <person name="Shmakova L."/>
            <person name="Jeudy S."/>
            <person name="Labadie K."/>
            <person name="Adrait A."/>
            <person name="Lescot M."/>
            <person name="Poirot O."/>
            <person name="Bertaux L."/>
            <person name="Bruley C."/>
            <person name="Coute Y."/>
            <person name="Rivkina E."/>
            <person name="Abergel C."/>
            <person name="Claverie J.M."/>
        </authorList>
    </citation>
    <scope>NUCLEOTIDE SEQUENCE [LARGE SCALE GENOMIC DNA]</scope>
    <source>
        <strain evidence="3">P1084-T</strain>
    </source>
</reference>
<keyword evidence="2" id="KW-0812">Transmembrane</keyword>
<feature type="region of interest" description="Disordered" evidence="1">
    <location>
        <begin position="307"/>
        <end position="344"/>
    </location>
</feature>
<keyword evidence="2" id="KW-0472">Membrane</keyword>
<proteinExistence type="predicted"/>
<gene>
    <name evidence="3" type="ORF">pv_92</name>
</gene>
<feature type="region of interest" description="Disordered" evidence="1">
    <location>
        <begin position="1"/>
        <end position="57"/>
    </location>
</feature>
<dbReference type="KEGG" id="vg:18266120"/>
<accession>W5S4T5</accession>
<evidence type="ECO:0000256" key="2">
    <source>
        <dbReference type="SAM" id="Phobius"/>
    </source>
</evidence>
<dbReference type="EMBL" id="KF740664">
    <property type="protein sequence ID" value="AHH01659.1"/>
    <property type="molecule type" value="Genomic_DNA"/>
</dbReference>
<dbReference type="GeneID" id="18266120"/>
<keyword evidence="2" id="KW-1133">Transmembrane helix</keyword>